<keyword evidence="3" id="KW-1185">Reference proteome</keyword>
<proteinExistence type="predicted"/>
<dbReference type="STRING" id="526729.SAMN04324258_3650"/>
<dbReference type="Proteomes" id="UP000189777">
    <property type="component" value="Unassembled WGS sequence"/>
</dbReference>
<gene>
    <name evidence="2" type="ORF">SAMN04324258_3650</name>
</gene>
<feature type="compositionally biased region" description="Basic and acidic residues" evidence="1">
    <location>
        <begin position="165"/>
        <end position="180"/>
    </location>
</feature>
<dbReference type="InterPro" id="IPR036390">
    <property type="entry name" value="WH_DNA-bd_sf"/>
</dbReference>
<dbReference type="EMBL" id="FUZQ01000007">
    <property type="protein sequence ID" value="SKC77693.1"/>
    <property type="molecule type" value="Genomic_DNA"/>
</dbReference>
<feature type="region of interest" description="Disordered" evidence="1">
    <location>
        <begin position="148"/>
        <end position="180"/>
    </location>
</feature>
<protein>
    <submittedName>
        <fullName evidence="2">Uncharacterized protein</fullName>
    </submittedName>
</protein>
<evidence type="ECO:0000256" key="1">
    <source>
        <dbReference type="SAM" id="MobiDB-lite"/>
    </source>
</evidence>
<reference evidence="2 3" key="1">
    <citation type="submission" date="2017-02" db="EMBL/GenBank/DDBJ databases">
        <authorList>
            <person name="Peterson S.W."/>
        </authorList>
    </citation>
    <scope>NUCLEOTIDE SEQUENCE [LARGE SCALE GENOMIC DNA]</scope>
    <source>
        <strain evidence="2 3">DSM 21481</strain>
    </source>
</reference>
<dbReference type="AlphaFoldDB" id="A0A1T5LNY7"/>
<evidence type="ECO:0000313" key="3">
    <source>
        <dbReference type="Proteomes" id="UP000189777"/>
    </source>
</evidence>
<organism evidence="2 3">
    <name type="scientific">Krasilnikoviella flava</name>
    <dbReference type="NCBI Taxonomy" id="526729"/>
    <lineage>
        <taxon>Bacteria</taxon>
        <taxon>Bacillati</taxon>
        <taxon>Actinomycetota</taxon>
        <taxon>Actinomycetes</taxon>
        <taxon>Micrococcales</taxon>
        <taxon>Promicromonosporaceae</taxon>
        <taxon>Krasilnikoviella</taxon>
    </lineage>
</organism>
<feature type="compositionally biased region" description="Polar residues" evidence="1">
    <location>
        <begin position="149"/>
        <end position="160"/>
    </location>
</feature>
<accession>A0A1T5LNY7</accession>
<name>A0A1T5LNY7_9MICO</name>
<evidence type="ECO:0000313" key="2">
    <source>
        <dbReference type="EMBL" id="SKC77693.1"/>
    </source>
</evidence>
<dbReference type="SUPFAM" id="SSF46785">
    <property type="entry name" value="Winged helix' DNA-binding domain"/>
    <property type="match status" value="1"/>
</dbReference>
<sequence length="195" mass="21023">MPHLTAHAPTRDIMTSLARAGWGEISGSEHKGTRAMLRALVDLLPYGSGEGLVTAPQLADASGYSERWVRSRLSELEARGLIIWRRGGVVAGKCVPSHVRIAKGAVLALVGIARSMKDAAVEARRAVTRRRVVGLSFVLGKRRRPAIRNSLQASSPSRGSLPTLPRRDASPHHECSHGEPRGSAYCALCRRDLPA</sequence>